<feature type="chain" id="PRO_5040970296" evidence="1">
    <location>
        <begin position="24"/>
        <end position="227"/>
    </location>
</feature>
<reference evidence="2" key="2">
    <citation type="journal article" date="2023" name="Proc. Natl. Acad. Sci. U.S.A.">
        <title>A global phylogenomic analysis of the shiitake genus Lentinula.</title>
        <authorList>
            <person name="Sierra-Patev S."/>
            <person name="Min B."/>
            <person name="Naranjo-Ortiz M."/>
            <person name="Looney B."/>
            <person name="Konkel Z."/>
            <person name="Slot J.C."/>
            <person name="Sakamoto Y."/>
            <person name="Steenwyk J.L."/>
            <person name="Rokas A."/>
            <person name="Carro J."/>
            <person name="Camarero S."/>
            <person name="Ferreira P."/>
            <person name="Molpeceres G."/>
            <person name="Ruiz-Duenas F.J."/>
            <person name="Serrano A."/>
            <person name="Henrissat B."/>
            <person name="Drula E."/>
            <person name="Hughes K.W."/>
            <person name="Mata J.L."/>
            <person name="Ishikawa N.K."/>
            <person name="Vargas-Isla R."/>
            <person name="Ushijima S."/>
            <person name="Smith C.A."/>
            <person name="Donoghue J."/>
            <person name="Ahrendt S."/>
            <person name="Andreopoulos W."/>
            <person name="He G."/>
            <person name="LaButti K."/>
            <person name="Lipzen A."/>
            <person name="Ng V."/>
            <person name="Riley R."/>
            <person name="Sandor L."/>
            <person name="Barry K."/>
            <person name="Martinez A.T."/>
            <person name="Xiao Y."/>
            <person name="Gibbons J.G."/>
            <person name="Terashima K."/>
            <person name="Grigoriev I.V."/>
            <person name="Hibbett D."/>
        </authorList>
    </citation>
    <scope>NUCLEOTIDE SEQUENCE</scope>
    <source>
        <strain evidence="2">Sp2 HRB7682 ss15</strain>
    </source>
</reference>
<sequence>MTVLLQRLFSALLLFSSLLEVITVPVTSSNTGDQLEQLQRRRPGEPVRVWAKRVFGKGNGSGYTSHGIVSNVLNPVEKIFLIFGTKRGLEIRKDHQTGNWKMESIDMRSGTGACVFLGTLRFETLEVEKNLLGIGNDRRNAELYGDLHALAADNYLQATNEVIRRVRKFPNATFQEHTNHPSNDITKAWDDLYVAMTNPNLYKEESILYQGGEGFVWDVERLLATKS</sequence>
<name>A0A9W9E1H8_9AGAR</name>
<gene>
    <name evidence="2" type="ORF">C8J55DRAFT_483896</name>
</gene>
<feature type="signal peptide" evidence="1">
    <location>
        <begin position="1"/>
        <end position="23"/>
    </location>
</feature>
<keyword evidence="1" id="KW-0732">Signal</keyword>
<reference evidence="2" key="1">
    <citation type="submission" date="2022-08" db="EMBL/GenBank/DDBJ databases">
        <authorList>
            <consortium name="DOE Joint Genome Institute"/>
            <person name="Min B."/>
            <person name="Riley R."/>
            <person name="Sierra-Patev S."/>
            <person name="Naranjo-Ortiz M."/>
            <person name="Looney B."/>
            <person name="Konkel Z."/>
            <person name="Slot J.C."/>
            <person name="Sakamoto Y."/>
            <person name="Steenwyk J.L."/>
            <person name="Rokas A."/>
            <person name="Carro J."/>
            <person name="Camarero S."/>
            <person name="Ferreira P."/>
            <person name="Molpeceres G."/>
            <person name="Ruiz-Duenas F.J."/>
            <person name="Serrano A."/>
            <person name="Henrissat B."/>
            <person name="Drula E."/>
            <person name="Hughes K.W."/>
            <person name="Mata J.L."/>
            <person name="Ishikawa N.K."/>
            <person name="Vargas-Isla R."/>
            <person name="Ushijima S."/>
            <person name="Smith C.A."/>
            <person name="Ahrendt S."/>
            <person name="Andreopoulos W."/>
            <person name="He G."/>
            <person name="Labutti K."/>
            <person name="Lipzen A."/>
            <person name="Ng V."/>
            <person name="Sandor L."/>
            <person name="Barry K."/>
            <person name="Martinez A.T."/>
            <person name="Xiao Y."/>
            <person name="Gibbons J.G."/>
            <person name="Terashima K."/>
            <person name="Hibbett D.S."/>
            <person name="Grigoriev I.V."/>
        </authorList>
    </citation>
    <scope>NUCLEOTIDE SEQUENCE</scope>
    <source>
        <strain evidence="2">Sp2 HRB7682 ss15</strain>
    </source>
</reference>
<protein>
    <submittedName>
        <fullName evidence="2">Uncharacterized protein</fullName>
    </submittedName>
</protein>
<organism evidence="2 3">
    <name type="scientific">Lentinula lateritia</name>
    <dbReference type="NCBI Taxonomy" id="40482"/>
    <lineage>
        <taxon>Eukaryota</taxon>
        <taxon>Fungi</taxon>
        <taxon>Dikarya</taxon>
        <taxon>Basidiomycota</taxon>
        <taxon>Agaricomycotina</taxon>
        <taxon>Agaricomycetes</taxon>
        <taxon>Agaricomycetidae</taxon>
        <taxon>Agaricales</taxon>
        <taxon>Marasmiineae</taxon>
        <taxon>Omphalotaceae</taxon>
        <taxon>Lentinula</taxon>
    </lineage>
</organism>
<proteinExistence type="predicted"/>
<dbReference type="EMBL" id="JANVFS010000001">
    <property type="protein sequence ID" value="KAJ4495922.1"/>
    <property type="molecule type" value="Genomic_DNA"/>
</dbReference>
<evidence type="ECO:0000313" key="2">
    <source>
        <dbReference type="EMBL" id="KAJ4495922.1"/>
    </source>
</evidence>
<dbReference type="Proteomes" id="UP001150238">
    <property type="component" value="Unassembled WGS sequence"/>
</dbReference>
<comment type="caution">
    <text evidence="2">The sequence shown here is derived from an EMBL/GenBank/DDBJ whole genome shotgun (WGS) entry which is preliminary data.</text>
</comment>
<evidence type="ECO:0000256" key="1">
    <source>
        <dbReference type="SAM" id="SignalP"/>
    </source>
</evidence>
<dbReference type="AlphaFoldDB" id="A0A9W9E1H8"/>
<evidence type="ECO:0000313" key="3">
    <source>
        <dbReference type="Proteomes" id="UP001150238"/>
    </source>
</evidence>
<accession>A0A9W9E1H8</accession>